<reference evidence="2 3" key="1">
    <citation type="submission" date="2017-11" db="EMBL/GenBank/DDBJ databases">
        <title>Genomic Encyclopedia of Archaeal and Bacterial Type Strains, Phase II (KMG-II): From Individual Species to Whole Genera.</title>
        <authorList>
            <person name="Goeker M."/>
        </authorList>
    </citation>
    <scope>NUCLEOTIDE SEQUENCE [LARGE SCALE GENOMIC DNA]</scope>
    <source>
        <strain evidence="2 3">DSM 27393</strain>
    </source>
</reference>
<proteinExistence type="predicted"/>
<keyword evidence="1" id="KW-0812">Transmembrane</keyword>
<feature type="transmembrane region" description="Helical" evidence="1">
    <location>
        <begin position="31"/>
        <end position="54"/>
    </location>
</feature>
<dbReference type="AlphaFoldDB" id="A0A2M9CKV0"/>
<gene>
    <name evidence="2" type="ORF">CLV46_2074</name>
</gene>
<feature type="transmembrane region" description="Helical" evidence="1">
    <location>
        <begin position="158"/>
        <end position="183"/>
    </location>
</feature>
<keyword evidence="1" id="KW-1133">Transmembrane helix</keyword>
<evidence type="ECO:0000256" key="1">
    <source>
        <dbReference type="SAM" id="Phobius"/>
    </source>
</evidence>
<keyword evidence="3" id="KW-1185">Reference proteome</keyword>
<keyword evidence="1" id="KW-0472">Membrane</keyword>
<protein>
    <submittedName>
        <fullName evidence="2">ABC-2 type transport system permease protein</fullName>
    </submittedName>
</protein>
<feature type="transmembrane region" description="Helical" evidence="1">
    <location>
        <begin position="111"/>
        <end position="138"/>
    </location>
</feature>
<feature type="transmembrane region" description="Helical" evidence="1">
    <location>
        <begin position="190"/>
        <end position="209"/>
    </location>
</feature>
<dbReference type="OrthoDB" id="3297477at2"/>
<name>A0A2M9CKV0_9MICO</name>
<dbReference type="Proteomes" id="UP000228758">
    <property type="component" value="Unassembled WGS sequence"/>
</dbReference>
<organism evidence="2 3">
    <name type="scientific">Diaminobutyricimonas aerilata</name>
    <dbReference type="NCBI Taxonomy" id="1162967"/>
    <lineage>
        <taxon>Bacteria</taxon>
        <taxon>Bacillati</taxon>
        <taxon>Actinomycetota</taxon>
        <taxon>Actinomycetes</taxon>
        <taxon>Micrococcales</taxon>
        <taxon>Microbacteriaceae</taxon>
        <taxon>Diaminobutyricimonas</taxon>
    </lineage>
</organism>
<dbReference type="EMBL" id="PGFF01000001">
    <property type="protein sequence ID" value="PJJ72502.1"/>
    <property type="molecule type" value="Genomic_DNA"/>
</dbReference>
<sequence>MSAAIVDRRGVSSAGVVAGEWIKLSSLRSTVWLLAVTVVVSIGFGLLLASTAPFPPGPVPVEERAAFVAPVFGAGVLFTQLIAAVLGVLTMSGEYSSGMVRSSMTAVPRRIPVLAAKAVVLGVTVWVVAALSGFGGYLATLPALAERGLDVPLTDPTLLGQLLGGPTYLALVALFALGVGTLLRSSAGGIIVVIAVILVLPVLVVLLPAEIAEAVTPALLPTAGEQIVGFGRGVLEYWQAMAVAVAWAAGSLVPAALVLKRRDV</sequence>
<comment type="caution">
    <text evidence="2">The sequence shown here is derived from an EMBL/GenBank/DDBJ whole genome shotgun (WGS) entry which is preliminary data.</text>
</comment>
<dbReference type="RefSeq" id="WP_100364686.1">
    <property type="nucleotide sequence ID" value="NZ_PGFF01000001.1"/>
</dbReference>
<evidence type="ECO:0000313" key="2">
    <source>
        <dbReference type="EMBL" id="PJJ72502.1"/>
    </source>
</evidence>
<evidence type="ECO:0000313" key="3">
    <source>
        <dbReference type="Proteomes" id="UP000228758"/>
    </source>
</evidence>
<accession>A0A2M9CKV0</accession>
<feature type="transmembrane region" description="Helical" evidence="1">
    <location>
        <begin position="66"/>
        <end position="90"/>
    </location>
</feature>
<feature type="transmembrane region" description="Helical" evidence="1">
    <location>
        <begin position="237"/>
        <end position="259"/>
    </location>
</feature>